<keyword evidence="1" id="KW-1133">Transmembrane helix</keyword>
<keyword evidence="3" id="KW-1185">Reference proteome</keyword>
<dbReference type="PANTHER" id="PTHR35395:SF1">
    <property type="entry name" value="DUF6536 DOMAIN-CONTAINING PROTEIN"/>
    <property type="match status" value="1"/>
</dbReference>
<feature type="transmembrane region" description="Helical" evidence="1">
    <location>
        <begin position="38"/>
        <end position="62"/>
    </location>
</feature>
<reference evidence="2" key="1">
    <citation type="submission" date="2022-10" db="EMBL/GenBank/DDBJ databases">
        <title>Tapping the CABI collections for fungal endophytes: first genome assemblies for Collariella, Neodidymelliopsis, Ascochyta clinopodiicola, Didymella pomorum, Didymosphaeria variabile, Neocosmospora piperis and Neocucurbitaria cava.</title>
        <authorList>
            <person name="Hill R."/>
        </authorList>
    </citation>
    <scope>NUCLEOTIDE SEQUENCE</scope>
    <source>
        <strain evidence="2">IMI 356815</strain>
    </source>
</reference>
<dbReference type="Proteomes" id="UP001140513">
    <property type="component" value="Unassembled WGS sequence"/>
</dbReference>
<dbReference type="PANTHER" id="PTHR35395">
    <property type="entry name" value="DUF6536 DOMAIN-CONTAINING PROTEIN"/>
    <property type="match status" value="1"/>
</dbReference>
<evidence type="ECO:0000313" key="2">
    <source>
        <dbReference type="EMBL" id="KAJ4356143.1"/>
    </source>
</evidence>
<dbReference type="OrthoDB" id="5429634at2759"/>
<evidence type="ECO:0000313" key="3">
    <source>
        <dbReference type="Proteomes" id="UP001140513"/>
    </source>
</evidence>
<comment type="caution">
    <text evidence="2">The sequence shown here is derived from an EMBL/GenBank/DDBJ whole genome shotgun (WGS) entry which is preliminary data.</text>
</comment>
<keyword evidence="1" id="KW-0472">Membrane</keyword>
<gene>
    <name evidence="2" type="ORF">N0V89_004173</name>
</gene>
<name>A0A9W8XNY8_9PLEO</name>
<dbReference type="GeneID" id="80907703"/>
<dbReference type="AlphaFoldDB" id="A0A9W8XNY8"/>
<sequence>MACQPKKFEANPKNWTEWGCLIDYCLSEQNKDVCEVEFSMGIMIVVIVSNIIKVIAMTWVLLRYNAEDILATVGDSVSSILEREDEITRGMCLAGWHDIDRAWGYPGTGVLQQSRRQRWARTISHSELQLLKLLSVLETTA</sequence>
<proteinExistence type="predicted"/>
<dbReference type="EMBL" id="JAPEUX010000003">
    <property type="protein sequence ID" value="KAJ4356143.1"/>
    <property type="molecule type" value="Genomic_DNA"/>
</dbReference>
<organism evidence="2 3">
    <name type="scientific">Didymosphaeria variabile</name>
    <dbReference type="NCBI Taxonomy" id="1932322"/>
    <lineage>
        <taxon>Eukaryota</taxon>
        <taxon>Fungi</taxon>
        <taxon>Dikarya</taxon>
        <taxon>Ascomycota</taxon>
        <taxon>Pezizomycotina</taxon>
        <taxon>Dothideomycetes</taxon>
        <taxon>Pleosporomycetidae</taxon>
        <taxon>Pleosporales</taxon>
        <taxon>Massarineae</taxon>
        <taxon>Didymosphaeriaceae</taxon>
        <taxon>Didymosphaeria</taxon>
    </lineage>
</organism>
<accession>A0A9W8XNY8</accession>
<dbReference type="RefSeq" id="XP_056073269.1">
    <property type="nucleotide sequence ID" value="XM_056212961.1"/>
</dbReference>
<keyword evidence="1" id="KW-0812">Transmembrane</keyword>
<protein>
    <submittedName>
        <fullName evidence="2">Uncharacterized protein</fullName>
    </submittedName>
</protein>
<evidence type="ECO:0000256" key="1">
    <source>
        <dbReference type="SAM" id="Phobius"/>
    </source>
</evidence>